<evidence type="ECO:0000256" key="3">
    <source>
        <dbReference type="ARBA" id="ARBA00022475"/>
    </source>
</evidence>
<keyword evidence="6 14" id="KW-0479">Metal-binding</keyword>
<keyword evidence="12 17" id="KW-0129">CBS domain</keyword>
<dbReference type="GO" id="GO:0008237">
    <property type="term" value="F:metallopeptidase activity"/>
    <property type="evidence" value="ECO:0007669"/>
    <property type="project" value="UniProtKB-UniRule"/>
</dbReference>
<comment type="subcellular location">
    <subcellularLocation>
        <location evidence="1 14">Cell membrane</location>
        <topology evidence="1 14">Multi-pass membrane protein</topology>
    </subcellularLocation>
</comment>
<keyword evidence="8 14" id="KW-0378">Hydrolase</keyword>
<evidence type="ECO:0000256" key="6">
    <source>
        <dbReference type="ARBA" id="ARBA00022723"/>
    </source>
</evidence>
<keyword evidence="3 14" id="KW-1003">Cell membrane</keyword>
<accession>A0A1T5NBV2</accession>
<dbReference type="PANTHER" id="PTHR39188:SF3">
    <property type="entry name" value="STAGE IV SPORULATION PROTEIN FB"/>
    <property type="match status" value="1"/>
</dbReference>
<dbReference type="PANTHER" id="PTHR39188">
    <property type="entry name" value="MEMBRANE-ASSOCIATED ZINC METALLOPROTEASE M50B"/>
    <property type="match status" value="1"/>
</dbReference>
<evidence type="ECO:0000256" key="11">
    <source>
        <dbReference type="ARBA" id="ARBA00023049"/>
    </source>
</evidence>
<evidence type="ECO:0000259" key="18">
    <source>
        <dbReference type="PROSITE" id="PS51371"/>
    </source>
</evidence>
<feature type="transmembrane region" description="Helical" evidence="14">
    <location>
        <begin position="184"/>
        <end position="217"/>
    </location>
</feature>
<keyword evidence="20" id="KW-1185">Reference proteome</keyword>
<evidence type="ECO:0000256" key="13">
    <source>
        <dbReference type="ARBA" id="ARBA00023136"/>
    </source>
</evidence>
<feature type="binding site" evidence="16">
    <location>
        <position position="164"/>
    </location>
    <ligand>
        <name>Zn(2+)</name>
        <dbReference type="ChEBI" id="CHEBI:29105"/>
        <note>catalytic</note>
    </ligand>
</feature>
<dbReference type="RefSeq" id="WP_159454202.1">
    <property type="nucleotide sequence ID" value="NZ_FUZZ01000001.1"/>
</dbReference>
<dbReference type="Proteomes" id="UP000190166">
    <property type="component" value="Unassembled WGS sequence"/>
</dbReference>
<evidence type="ECO:0000313" key="20">
    <source>
        <dbReference type="Proteomes" id="UP000190166"/>
    </source>
</evidence>
<evidence type="ECO:0000256" key="8">
    <source>
        <dbReference type="ARBA" id="ARBA00022801"/>
    </source>
</evidence>
<dbReference type="SMART" id="SM00116">
    <property type="entry name" value="CBS"/>
    <property type="match status" value="2"/>
</dbReference>
<evidence type="ECO:0000256" key="16">
    <source>
        <dbReference type="PIRSR" id="PIRSR006404-2"/>
    </source>
</evidence>
<keyword evidence="10 14" id="KW-1133">Transmembrane helix</keyword>
<comment type="cofactor">
    <cofactor evidence="14 16">
        <name>Zn(2+)</name>
        <dbReference type="ChEBI" id="CHEBI:29105"/>
    </cofactor>
    <text evidence="14 16">Binds 1 zinc ion per subunit.</text>
</comment>
<dbReference type="GO" id="GO:0005886">
    <property type="term" value="C:plasma membrane"/>
    <property type="evidence" value="ECO:0007669"/>
    <property type="project" value="UniProtKB-SubCell"/>
</dbReference>
<keyword evidence="5 14" id="KW-0812">Transmembrane</keyword>
<feature type="transmembrane region" description="Helical" evidence="14">
    <location>
        <begin position="15"/>
        <end position="35"/>
    </location>
</feature>
<comment type="similarity">
    <text evidence="2 14">Belongs to the peptidase M50B family.</text>
</comment>
<dbReference type="InterPro" id="IPR008915">
    <property type="entry name" value="Peptidase_M50"/>
</dbReference>
<evidence type="ECO:0000256" key="7">
    <source>
        <dbReference type="ARBA" id="ARBA00022737"/>
    </source>
</evidence>
<name>A0A1T5NBV2_9BACT</name>
<evidence type="ECO:0000256" key="15">
    <source>
        <dbReference type="PIRSR" id="PIRSR006404-1"/>
    </source>
</evidence>
<feature type="transmembrane region" description="Helical" evidence="14">
    <location>
        <begin position="141"/>
        <end position="163"/>
    </location>
</feature>
<feature type="binding site" evidence="16">
    <location>
        <position position="59"/>
    </location>
    <ligand>
        <name>Zn(2+)</name>
        <dbReference type="ChEBI" id="CHEBI:29105"/>
        <note>catalytic</note>
    </ligand>
</feature>
<dbReference type="SUPFAM" id="SSF54631">
    <property type="entry name" value="CBS-domain pair"/>
    <property type="match status" value="1"/>
</dbReference>
<evidence type="ECO:0000256" key="2">
    <source>
        <dbReference type="ARBA" id="ARBA00007931"/>
    </source>
</evidence>
<evidence type="ECO:0000313" key="19">
    <source>
        <dbReference type="EMBL" id="SKC97905.1"/>
    </source>
</evidence>
<evidence type="ECO:0000256" key="14">
    <source>
        <dbReference type="PIRNR" id="PIRNR006404"/>
    </source>
</evidence>
<dbReference type="PROSITE" id="PS51371">
    <property type="entry name" value="CBS"/>
    <property type="match status" value="1"/>
</dbReference>
<evidence type="ECO:0000256" key="10">
    <source>
        <dbReference type="ARBA" id="ARBA00022989"/>
    </source>
</evidence>
<dbReference type="InterPro" id="IPR046342">
    <property type="entry name" value="CBS_dom_sf"/>
</dbReference>
<dbReference type="Pfam" id="PF02163">
    <property type="entry name" value="Peptidase_M50"/>
    <property type="match status" value="1"/>
</dbReference>
<keyword evidence="7" id="KW-0677">Repeat</keyword>
<feature type="transmembrane region" description="Helical" evidence="14">
    <location>
        <begin position="42"/>
        <end position="61"/>
    </location>
</feature>
<dbReference type="EMBL" id="FUZZ01000001">
    <property type="protein sequence ID" value="SKC97905.1"/>
    <property type="molecule type" value="Genomic_DNA"/>
</dbReference>
<dbReference type="GO" id="GO:0006508">
    <property type="term" value="P:proteolysis"/>
    <property type="evidence" value="ECO:0007669"/>
    <property type="project" value="UniProtKB-KW"/>
</dbReference>
<dbReference type="Pfam" id="PF00571">
    <property type="entry name" value="CBS"/>
    <property type="match status" value="2"/>
</dbReference>
<reference evidence="19 20" key="1">
    <citation type="submission" date="2017-02" db="EMBL/GenBank/DDBJ databases">
        <authorList>
            <person name="Peterson S.W."/>
        </authorList>
    </citation>
    <scope>NUCLEOTIDE SEQUENCE [LARGE SCALE GENOMIC DNA]</scope>
    <source>
        <strain evidence="19 20">DSM 18108</strain>
    </source>
</reference>
<organism evidence="19 20">
    <name type="scientific">Chitinophaga ginsengisegetis</name>
    <dbReference type="NCBI Taxonomy" id="393003"/>
    <lineage>
        <taxon>Bacteria</taxon>
        <taxon>Pseudomonadati</taxon>
        <taxon>Bacteroidota</taxon>
        <taxon>Chitinophagia</taxon>
        <taxon>Chitinophagales</taxon>
        <taxon>Chitinophagaceae</taxon>
        <taxon>Chitinophaga</taxon>
    </lineage>
</organism>
<keyword evidence="4 14" id="KW-0645">Protease</keyword>
<dbReference type="AlphaFoldDB" id="A0A1T5NBV2"/>
<dbReference type="PIRSF" id="PIRSF006404">
    <property type="entry name" value="UCP006404_Pept_M50_CBS"/>
    <property type="match status" value="1"/>
</dbReference>
<evidence type="ECO:0000256" key="1">
    <source>
        <dbReference type="ARBA" id="ARBA00004651"/>
    </source>
</evidence>
<evidence type="ECO:0000256" key="5">
    <source>
        <dbReference type="ARBA" id="ARBA00022692"/>
    </source>
</evidence>
<dbReference type="CDD" id="cd02205">
    <property type="entry name" value="CBS_pair_SF"/>
    <property type="match status" value="1"/>
</dbReference>
<dbReference type="InterPro" id="IPR016483">
    <property type="entry name" value="UCP006404_Pept_M50_CBS"/>
</dbReference>
<dbReference type="Gene3D" id="3.10.580.10">
    <property type="entry name" value="CBS-domain"/>
    <property type="match status" value="1"/>
</dbReference>
<dbReference type="InterPro" id="IPR000644">
    <property type="entry name" value="CBS_dom"/>
</dbReference>
<dbReference type="GO" id="GO:0046872">
    <property type="term" value="F:metal ion binding"/>
    <property type="evidence" value="ECO:0007669"/>
    <property type="project" value="UniProtKB-UniRule"/>
</dbReference>
<protein>
    <recommendedName>
        <fullName evidence="14">Zinc metalloprotease</fullName>
    </recommendedName>
</protein>
<keyword evidence="9 14" id="KW-0862">Zinc</keyword>
<proteinExistence type="inferred from homology"/>
<evidence type="ECO:0000256" key="9">
    <source>
        <dbReference type="ARBA" id="ARBA00022833"/>
    </source>
</evidence>
<dbReference type="CDD" id="cd06164">
    <property type="entry name" value="S2P-M50_SpoIVFB_CBS"/>
    <property type="match status" value="1"/>
</dbReference>
<keyword evidence="11 14" id="KW-0482">Metalloprotease</keyword>
<dbReference type="STRING" id="393003.SAMN05660461_1040"/>
<evidence type="ECO:0000256" key="12">
    <source>
        <dbReference type="ARBA" id="ARBA00023122"/>
    </source>
</evidence>
<feature type="binding site" evidence="16">
    <location>
        <position position="63"/>
    </location>
    <ligand>
        <name>Zn(2+)</name>
        <dbReference type="ChEBI" id="CHEBI:29105"/>
        <note>catalytic</note>
    </ligand>
</feature>
<keyword evidence="13 14" id="KW-0472">Membrane</keyword>
<evidence type="ECO:0000256" key="17">
    <source>
        <dbReference type="PROSITE-ProRule" id="PRU00703"/>
    </source>
</evidence>
<evidence type="ECO:0000256" key="4">
    <source>
        <dbReference type="ARBA" id="ARBA00022670"/>
    </source>
</evidence>
<feature type="transmembrane region" description="Helical" evidence="14">
    <location>
        <begin position="99"/>
        <end position="121"/>
    </location>
</feature>
<gene>
    <name evidence="19" type="ORF">SAMN05660461_1040</name>
</gene>
<sequence>MKNSLKLFTVKHTGIYLHWSFGLFVALILFIQSATGTANSEILWSAMAIIAVFTCVVLHELGHSLAAGRYGIHTKSITLLPIGGIAAMEKMPDKPVPEIIVSAAGPMVNLLIALILLPFISGYPPFWKAAEVIESVDRGNFLYYLYVVNIMLALFNLIPAFPMDGGRILKGILELRMDTTRSTAIAAFTGRVIAALFIVAGLIIFDIILMLIGLFIIASGAGEEKLIYLKTAAKGLHLKDLAATSYSSFPAGMTIGEAAEKMLLHQDKYFLVMDQATVAGIIERSTILRALSGGKHGETIRQLMTANVPKLDAESPVTEVIDKLSGNRAAALPVVSEGRITGTVNMQNIIEYLTVHDTNLKEHNHSGAMYKFLQTG</sequence>
<feature type="domain" description="CBS" evidence="18">
    <location>
        <begin position="304"/>
        <end position="362"/>
    </location>
</feature>
<feature type="active site" evidence="15">
    <location>
        <position position="60"/>
    </location>
</feature>